<evidence type="ECO:0000313" key="2">
    <source>
        <dbReference type="Proteomes" id="UP001180840"/>
    </source>
</evidence>
<reference evidence="1" key="1">
    <citation type="submission" date="2023-07" db="EMBL/GenBank/DDBJ databases">
        <title>Sequencing the genomes of 1000 actinobacteria strains.</title>
        <authorList>
            <person name="Klenk H.-P."/>
        </authorList>
    </citation>
    <scope>NUCLEOTIDE SEQUENCE</scope>
    <source>
        <strain evidence="1">DSM 107476</strain>
    </source>
</reference>
<accession>A0ABU2A0M4</accession>
<protein>
    <submittedName>
        <fullName evidence="1">Uncharacterized protein</fullName>
    </submittedName>
</protein>
<proteinExistence type="predicted"/>
<keyword evidence="2" id="KW-1185">Reference proteome</keyword>
<name>A0ABU2A0M4_9CORY</name>
<dbReference type="EMBL" id="JAVDXZ010000001">
    <property type="protein sequence ID" value="MDR7330739.1"/>
    <property type="molecule type" value="Genomic_DNA"/>
</dbReference>
<evidence type="ECO:0000313" key="1">
    <source>
        <dbReference type="EMBL" id="MDR7330739.1"/>
    </source>
</evidence>
<comment type="caution">
    <text evidence="1">The sequence shown here is derived from an EMBL/GenBank/DDBJ whole genome shotgun (WGS) entry which is preliminary data.</text>
</comment>
<organism evidence="1 2">
    <name type="scientific">Corynebacterium guangdongense</name>
    <dbReference type="NCBI Taxonomy" id="1783348"/>
    <lineage>
        <taxon>Bacteria</taxon>
        <taxon>Bacillati</taxon>
        <taxon>Actinomycetota</taxon>
        <taxon>Actinomycetes</taxon>
        <taxon>Mycobacteriales</taxon>
        <taxon>Corynebacteriaceae</taxon>
        <taxon>Corynebacterium</taxon>
    </lineage>
</organism>
<dbReference type="RefSeq" id="WP_290196724.1">
    <property type="nucleotide sequence ID" value="NZ_CP047654.1"/>
</dbReference>
<gene>
    <name evidence="1" type="ORF">J2S39_002415</name>
</gene>
<sequence>MRRKEQDPEDVRHGTHMAAQFTTAPLSDFMVRLMAQELPLLDSVDRTRVYELLREHQESGGATITTEQELPTEIRDIMDLY</sequence>
<dbReference type="Proteomes" id="UP001180840">
    <property type="component" value="Unassembled WGS sequence"/>
</dbReference>